<feature type="domain" description="TonB-dependent receptor-like beta-barrel" evidence="12">
    <location>
        <begin position="524"/>
        <end position="1026"/>
    </location>
</feature>
<comment type="similarity">
    <text evidence="8 9">Belongs to the TonB-dependent receptor family.</text>
</comment>
<keyword evidence="6 8" id="KW-0472">Membrane</keyword>
<dbReference type="InterPro" id="IPR039426">
    <property type="entry name" value="TonB-dep_rcpt-like"/>
</dbReference>
<dbReference type="PANTHER" id="PTHR47234">
    <property type="match status" value="1"/>
</dbReference>
<dbReference type="PROSITE" id="PS52016">
    <property type="entry name" value="TONB_DEPENDENT_REC_3"/>
    <property type="match status" value="1"/>
</dbReference>
<keyword evidence="15" id="KW-1185">Reference proteome</keyword>
<comment type="caution">
    <text evidence="14">The sequence shown here is derived from an EMBL/GenBank/DDBJ whole genome shotgun (WGS) entry which is preliminary data.</text>
</comment>
<evidence type="ECO:0000256" key="4">
    <source>
        <dbReference type="ARBA" id="ARBA00022692"/>
    </source>
</evidence>
<feature type="signal peptide" evidence="11">
    <location>
        <begin position="1"/>
        <end position="25"/>
    </location>
</feature>
<evidence type="ECO:0000256" key="3">
    <source>
        <dbReference type="ARBA" id="ARBA00022452"/>
    </source>
</evidence>
<dbReference type="SUPFAM" id="SSF56935">
    <property type="entry name" value="Porins"/>
    <property type="match status" value="1"/>
</dbReference>
<evidence type="ECO:0000256" key="1">
    <source>
        <dbReference type="ARBA" id="ARBA00004571"/>
    </source>
</evidence>
<evidence type="ECO:0000259" key="12">
    <source>
        <dbReference type="Pfam" id="PF00593"/>
    </source>
</evidence>
<sequence length="1062" mass="115033">MSRQVWGGQGVAALLLTMIITGAAAQESLETPPEAAAEIQALGDVQPVPDAPSPTPDDAEDADTAMIEVEPLRDDTPPEEALAAPEDSARLDTIEVTGSRIRRADFETAQPVTIVSREDIERTGLTNIGDLLQELPSAGSALNRQFNNGGSGTTEIDLRNLGSQRVLVLVDGHRWVAGTSFANLAAVDLNTIPVSVIERIEILRDGASAIYGSDAITGVVNIITKKDYDGVEVRAQAGAFDDGKGLQQAYNFTVGTSNAQTSMFFDISFVRQDDLFAGDRAISREPKFGTGLTRGSLFTPRGTLLFVPTPANGAILGTELCPSLTADVANGVIGDLIPGAPPLPDPQLGGVQLCQMILRPDLDYPAIIGDASETTATVRGLYEPYNNTSLDPAVNDAYNFAPINYLLTPFEQTTLFGKASHAFTDGLRFNLLLLYNNSKTERQLAETPLLFGDLLFPPYNSIYIAADQRFNPFDQDIGRTGEDGLIGTGILARRLVELGPRFLGRDKKTIFARASVDGLVDILNTSVNWDAGYSLGRSDNTNVHRGDVNIERLARAIGPDADCVAPCVPLNLFGGPGSITPEMANYISYTASSYEQAQTEDLYANAATFFSVPGLAAPLGVAAGVEYRSDQFTEQPDPFVEAGISSTNIRRRTEGRYYASEAYLEFDLPILAGLPYAEELGLSLAGRYTRYNTFDPATTGKVSLRYKPIASLMLRGTVSQAFRAPSLTDLYLGEADSYPALDDPCVDPLPGSNAEANCAEDGVTDADQLSSQILTKFSGNRDLDPETADTITAGIVWSPDFAPDLGVTVDYFNIKLDDFITNLGPDFILDVCYNAERTSGRPEVCDFVVRNNNGTGSIQFIRAATFNFSRLETSGVDFNLEYRLPIERLVEGLGTFKLTFDSQYLINYDSFLPTVDGSEQKFPGAGQNFGDTPLPRVKANLGIAWTRDVWSASWIVRYIRSTTEFCNDGIEPSLRDIGVCSDPDPDLSDGNDDSTNELGDVFYHNVQVGLEIPDWQTQLLVGVINLFDQQPPVSYTAFANSYPGTLYEAPGLQPYLRLSTRF</sequence>
<reference evidence="14 15" key="1">
    <citation type="submission" date="2024-06" db="EMBL/GenBank/DDBJ databases">
        <authorList>
            <person name="Li Z."/>
            <person name="Jiang Y."/>
        </authorList>
    </citation>
    <scope>NUCLEOTIDE SEQUENCE [LARGE SCALE GENOMIC DNA]</scope>
    <source>
        <strain evidence="14 15">HSW-8</strain>
    </source>
</reference>
<name>A0ABV2ABI9_9GAMM</name>
<dbReference type="Pfam" id="PF07715">
    <property type="entry name" value="Plug"/>
    <property type="match status" value="1"/>
</dbReference>
<evidence type="ECO:0000256" key="11">
    <source>
        <dbReference type="SAM" id="SignalP"/>
    </source>
</evidence>
<dbReference type="RefSeq" id="WP_352888685.1">
    <property type="nucleotide sequence ID" value="NZ_JBEPIJ010000006.1"/>
</dbReference>
<dbReference type="InterPro" id="IPR036942">
    <property type="entry name" value="Beta-barrel_TonB_sf"/>
</dbReference>
<keyword evidence="5 9" id="KW-0798">TonB box</keyword>
<evidence type="ECO:0000256" key="7">
    <source>
        <dbReference type="ARBA" id="ARBA00023237"/>
    </source>
</evidence>
<comment type="subcellular location">
    <subcellularLocation>
        <location evidence="1 8">Cell outer membrane</location>
        <topology evidence="1 8">Multi-pass membrane protein</topology>
    </subcellularLocation>
</comment>
<dbReference type="Gene3D" id="2.170.130.10">
    <property type="entry name" value="TonB-dependent receptor, plug domain"/>
    <property type="match status" value="1"/>
</dbReference>
<keyword evidence="14" id="KW-0675">Receptor</keyword>
<dbReference type="PANTHER" id="PTHR47234:SF2">
    <property type="entry name" value="TONB-DEPENDENT RECEPTOR"/>
    <property type="match status" value="1"/>
</dbReference>
<dbReference type="Pfam" id="PF00593">
    <property type="entry name" value="TonB_dep_Rec_b-barrel"/>
    <property type="match status" value="1"/>
</dbReference>
<dbReference type="InterPro" id="IPR037066">
    <property type="entry name" value="Plug_dom_sf"/>
</dbReference>
<gene>
    <name evidence="14" type="ORF">ABSH63_07455</name>
</gene>
<dbReference type="Gene3D" id="2.40.170.20">
    <property type="entry name" value="TonB-dependent receptor, beta-barrel domain"/>
    <property type="match status" value="1"/>
</dbReference>
<evidence type="ECO:0000256" key="10">
    <source>
        <dbReference type="SAM" id="MobiDB-lite"/>
    </source>
</evidence>
<dbReference type="Proteomes" id="UP001465331">
    <property type="component" value="Unassembled WGS sequence"/>
</dbReference>
<keyword evidence="4 8" id="KW-0812">Transmembrane</keyword>
<organism evidence="14 15">
    <name type="scientific">Sinimarinibacterium thermocellulolyticum</name>
    <dbReference type="NCBI Taxonomy" id="3170016"/>
    <lineage>
        <taxon>Bacteria</taxon>
        <taxon>Pseudomonadati</taxon>
        <taxon>Pseudomonadota</taxon>
        <taxon>Gammaproteobacteria</taxon>
        <taxon>Nevskiales</taxon>
        <taxon>Nevskiaceae</taxon>
        <taxon>Sinimarinibacterium</taxon>
    </lineage>
</organism>
<evidence type="ECO:0000256" key="6">
    <source>
        <dbReference type="ARBA" id="ARBA00023136"/>
    </source>
</evidence>
<keyword evidence="2 8" id="KW-0813">Transport</keyword>
<dbReference type="EMBL" id="JBEPIJ010000006">
    <property type="protein sequence ID" value="MES0873834.1"/>
    <property type="molecule type" value="Genomic_DNA"/>
</dbReference>
<feature type="chain" id="PRO_5045728502" evidence="11">
    <location>
        <begin position="26"/>
        <end position="1062"/>
    </location>
</feature>
<keyword evidence="11" id="KW-0732">Signal</keyword>
<evidence type="ECO:0000313" key="15">
    <source>
        <dbReference type="Proteomes" id="UP001465331"/>
    </source>
</evidence>
<keyword evidence="3 8" id="KW-1134">Transmembrane beta strand</keyword>
<evidence type="ECO:0000256" key="9">
    <source>
        <dbReference type="RuleBase" id="RU003357"/>
    </source>
</evidence>
<evidence type="ECO:0000313" key="14">
    <source>
        <dbReference type="EMBL" id="MES0873834.1"/>
    </source>
</evidence>
<evidence type="ECO:0000256" key="2">
    <source>
        <dbReference type="ARBA" id="ARBA00022448"/>
    </source>
</evidence>
<evidence type="ECO:0000259" key="13">
    <source>
        <dbReference type="Pfam" id="PF07715"/>
    </source>
</evidence>
<dbReference type="InterPro" id="IPR000531">
    <property type="entry name" value="Beta-barrel_TonB"/>
</dbReference>
<evidence type="ECO:0000256" key="8">
    <source>
        <dbReference type="PROSITE-ProRule" id="PRU01360"/>
    </source>
</evidence>
<evidence type="ECO:0000256" key="5">
    <source>
        <dbReference type="ARBA" id="ARBA00023077"/>
    </source>
</evidence>
<dbReference type="InterPro" id="IPR012910">
    <property type="entry name" value="Plug_dom"/>
</dbReference>
<proteinExistence type="inferred from homology"/>
<feature type="region of interest" description="Disordered" evidence="10">
    <location>
        <begin position="70"/>
        <end position="89"/>
    </location>
</feature>
<accession>A0ABV2ABI9</accession>
<keyword evidence="7 8" id="KW-0998">Cell outer membrane</keyword>
<feature type="domain" description="TonB-dependent receptor plug" evidence="13">
    <location>
        <begin position="107"/>
        <end position="219"/>
    </location>
</feature>
<protein>
    <submittedName>
        <fullName evidence="14">TonB-dependent receptor</fullName>
    </submittedName>
</protein>